<keyword evidence="2" id="KW-1185">Reference proteome</keyword>
<proteinExistence type="predicted"/>
<reference evidence="1" key="1">
    <citation type="submission" date="2024-09" db="EMBL/GenBank/DDBJ databases">
        <title>Black Yeasts Isolated from many extreme environments.</title>
        <authorList>
            <person name="Coleine C."/>
            <person name="Stajich J.E."/>
            <person name="Selbmann L."/>
        </authorList>
    </citation>
    <scope>NUCLEOTIDE SEQUENCE</scope>
    <source>
        <strain evidence="1">CCFEE 5737</strain>
    </source>
</reference>
<dbReference type="Proteomes" id="UP001186974">
    <property type="component" value="Unassembled WGS sequence"/>
</dbReference>
<feature type="non-terminal residue" evidence="1">
    <location>
        <position position="1"/>
    </location>
</feature>
<organism evidence="1 2">
    <name type="scientific">Coniosporium uncinatum</name>
    <dbReference type="NCBI Taxonomy" id="93489"/>
    <lineage>
        <taxon>Eukaryota</taxon>
        <taxon>Fungi</taxon>
        <taxon>Dikarya</taxon>
        <taxon>Ascomycota</taxon>
        <taxon>Pezizomycotina</taxon>
        <taxon>Dothideomycetes</taxon>
        <taxon>Dothideomycetes incertae sedis</taxon>
        <taxon>Coniosporium</taxon>
    </lineage>
</organism>
<protein>
    <submittedName>
        <fullName evidence="1">Uncharacterized protein</fullName>
    </submittedName>
</protein>
<name>A0ACC3D2N2_9PEZI</name>
<sequence>SGVANFLSSPLLNNSIASGTTEQSVSLDGLESSGAFDGRSVPPVQCNTTLWKRDVKASNSSVVRDEETRLVGGGSSESGPFLPDSRSRPQYLDFALFAVKSMLGRGPGGPFLEWQGMRALPPALGGGIDE</sequence>
<comment type="caution">
    <text evidence="1">The sequence shown here is derived from an EMBL/GenBank/DDBJ whole genome shotgun (WGS) entry which is preliminary data.</text>
</comment>
<accession>A0ACC3D2N2</accession>
<gene>
    <name evidence="1" type="ORF">LTS18_007761</name>
</gene>
<evidence type="ECO:0000313" key="1">
    <source>
        <dbReference type="EMBL" id="KAK3060752.1"/>
    </source>
</evidence>
<evidence type="ECO:0000313" key="2">
    <source>
        <dbReference type="Proteomes" id="UP001186974"/>
    </source>
</evidence>
<dbReference type="EMBL" id="JAWDJW010008318">
    <property type="protein sequence ID" value="KAK3060752.1"/>
    <property type="molecule type" value="Genomic_DNA"/>
</dbReference>